<comment type="pathway">
    <text evidence="2">Protein modification; protein glycosylation.</text>
</comment>
<evidence type="ECO:0000256" key="8">
    <source>
        <dbReference type="ARBA" id="ARBA00022824"/>
    </source>
</evidence>
<sequence>MGQLTFSEGGNWSPEGLALIFLIVYVLIGRIAKYYAFESNAHIFRTKPVVQVVVMGDIGRSPRMQYHALSLVDAGCQVDFIGYNETSPIARVLTNRMIKIRPMRQAWSVPEGKPKILYLLWAPFKALFVALQLLWIMGGVTQYPDFIFMQNPPSIPTLAIAQLISWTRNAWLIIDWHNFGYSMLAMKFGKDHKVVQFAKWYEQKFGHKAYAHLTVTDKMKAELASWGVKGKLITFRDRPPTHFSRLTIERQHDLLTRLKLEDVIRSQSLNADEFIGSMPAQSTLITQKEDGNLRYREDRIQLIVSSTSWTEDEDFQILLDAVLQYEANALDQPNYPRLLFVITGKGPLKSYYEEKISKLSLKRTRIITAWLEAVDYPLFLGTADLGVSLHKSTSGMDLPMKVVDMYGSGLPVCAVSFDCLDELVHHGVNGMVFKNSSELADEFEELFVKNSSKLQELAKNVQDEYRNQSWENQWKEHLPRLFVD</sequence>
<accession>A0A8H7PNC6</accession>
<dbReference type="EC" id="2.4.1.142" evidence="3"/>
<proteinExistence type="predicted"/>
<evidence type="ECO:0000256" key="11">
    <source>
        <dbReference type="ARBA" id="ARBA00024899"/>
    </source>
</evidence>
<keyword evidence="7 12" id="KW-0812">Transmembrane</keyword>
<keyword evidence="10 12" id="KW-0472">Membrane</keyword>
<dbReference type="Proteomes" id="UP000612746">
    <property type="component" value="Unassembled WGS sequence"/>
</dbReference>
<evidence type="ECO:0000256" key="4">
    <source>
        <dbReference type="ARBA" id="ARBA00015841"/>
    </source>
</evidence>
<reference evidence="13" key="1">
    <citation type="submission" date="2020-12" db="EMBL/GenBank/DDBJ databases">
        <title>Metabolic potential, ecology and presence of endohyphal bacteria is reflected in genomic diversity of Mucoromycotina.</title>
        <authorList>
            <person name="Muszewska A."/>
            <person name="Okrasinska A."/>
            <person name="Steczkiewicz K."/>
            <person name="Drgas O."/>
            <person name="Orlowska M."/>
            <person name="Perlinska-Lenart U."/>
            <person name="Aleksandrzak-Piekarczyk T."/>
            <person name="Szatraj K."/>
            <person name="Zielenkiewicz U."/>
            <person name="Pilsyk S."/>
            <person name="Malc E."/>
            <person name="Mieczkowski P."/>
            <person name="Kruszewska J.S."/>
            <person name="Biernat P."/>
            <person name="Pawlowska J."/>
        </authorList>
    </citation>
    <scope>NUCLEOTIDE SEQUENCE</scope>
    <source>
        <strain evidence="13">WA0000051536</strain>
    </source>
</reference>
<feature type="transmembrane region" description="Helical" evidence="12">
    <location>
        <begin position="16"/>
        <end position="37"/>
    </location>
</feature>
<keyword evidence="8" id="KW-0256">Endoplasmic reticulum</keyword>
<organism evidence="13 14">
    <name type="scientific">Umbelopsis vinacea</name>
    <dbReference type="NCBI Taxonomy" id="44442"/>
    <lineage>
        <taxon>Eukaryota</taxon>
        <taxon>Fungi</taxon>
        <taxon>Fungi incertae sedis</taxon>
        <taxon>Mucoromycota</taxon>
        <taxon>Mucoromycotina</taxon>
        <taxon>Umbelopsidomycetes</taxon>
        <taxon>Umbelopsidales</taxon>
        <taxon>Umbelopsidaceae</taxon>
        <taxon>Umbelopsis</taxon>
    </lineage>
</organism>
<dbReference type="GO" id="GO:0004578">
    <property type="term" value="F:chitobiosyldiphosphodolichol beta-mannosyltransferase activity"/>
    <property type="evidence" value="ECO:0007669"/>
    <property type="project" value="UniProtKB-EC"/>
</dbReference>
<comment type="subcellular location">
    <subcellularLocation>
        <location evidence="1">Endoplasmic reticulum membrane</location>
        <topology evidence="1">Single-pass membrane protein</topology>
    </subcellularLocation>
</comment>
<evidence type="ECO:0000256" key="1">
    <source>
        <dbReference type="ARBA" id="ARBA00004389"/>
    </source>
</evidence>
<keyword evidence="9 12" id="KW-1133">Transmembrane helix</keyword>
<comment type="function">
    <text evidence="11">Participates in the formation of the lipid-linked precursor oligosaccharide for N-glycosylation. Involved in assembling the dolichol-pyrophosphate-GlcNAc(2)-Man(5) intermediate on the cytoplasmic surface of the ER.</text>
</comment>
<dbReference type="PANTHER" id="PTHR13036:SF0">
    <property type="entry name" value="CHITOBIOSYLDIPHOSPHODOLICHOL BETA-MANNOSYLTRANSFERASE"/>
    <property type="match status" value="1"/>
</dbReference>
<dbReference type="Gene3D" id="3.40.50.2000">
    <property type="entry name" value="Glycogen Phosphorylase B"/>
    <property type="match status" value="1"/>
</dbReference>
<keyword evidence="14" id="KW-1185">Reference proteome</keyword>
<evidence type="ECO:0000256" key="6">
    <source>
        <dbReference type="ARBA" id="ARBA00022679"/>
    </source>
</evidence>
<evidence type="ECO:0000256" key="5">
    <source>
        <dbReference type="ARBA" id="ARBA00022676"/>
    </source>
</evidence>
<evidence type="ECO:0000313" key="14">
    <source>
        <dbReference type="Proteomes" id="UP000612746"/>
    </source>
</evidence>
<gene>
    <name evidence="13" type="ORF">INT44_007232</name>
</gene>
<evidence type="ECO:0000256" key="10">
    <source>
        <dbReference type="ARBA" id="ARBA00023136"/>
    </source>
</evidence>
<protein>
    <recommendedName>
        <fullName evidence="4">Chitobiosyldiphosphodolichol beta-mannosyltransferase</fullName>
        <ecNumber evidence="3">2.4.1.142</ecNumber>
    </recommendedName>
</protein>
<name>A0A8H7PNC6_9FUNG</name>
<evidence type="ECO:0000256" key="3">
    <source>
        <dbReference type="ARBA" id="ARBA00012611"/>
    </source>
</evidence>
<comment type="caution">
    <text evidence="13">The sequence shown here is derived from an EMBL/GenBank/DDBJ whole genome shotgun (WGS) entry which is preliminary data.</text>
</comment>
<evidence type="ECO:0000256" key="12">
    <source>
        <dbReference type="SAM" id="Phobius"/>
    </source>
</evidence>
<evidence type="ECO:0000256" key="2">
    <source>
        <dbReference type="ARBA" id="ARBA00004922"/>
    </source>
</evidence>
<keyword evidence="6" id="KW-0808">Transferase</keyword>
<dbReference type="Pfam" id="PF13692">
    <property type="entry name" value="Glyco_trans_1_4"/>
    <property type="match status" value="1"/>
</dbReference>
<evidence type="ECO:0000256" key="9">
    <source>
        <dbReference type="ARBA" id="ARBA00022989"/>
    </source>
</evidence>
<dbReference type="SUPFAM" id="SSF53756">
    <property type="entry name" value="UDP-Glycosyltransferase/glycogen phosphorylase"/>
    <property type="match status" value="1"/>
</dbReference>
<evidence type="ECO:0000256" key="7">
    <source>
        <dbReference type="ARBA" id="ARBA00022692"/>
    </source>
</evidence>
<dbReference type="AlphaFoldDB" id="A0A8H7PNC6"/>
<keyword evidence="5" id="KW-0328">Glycosyltransferase</keyword>
<dbReference type="EMBL" id="JAEPRA010000013">
    <property type="protein sequence ID" value="KAG2176569.1"/>
    <property type="molecule type" value="Genomic_DNA"/>
</dbReference>
<dbReference type="GO" id="GO:0005789">
    <property type="term" value="C:endoplasmic reticulum membrane"/>
    <property type="evidence" value="ECO:0007669"/>
    <property type="project" value="UniProtKB-SubCell"/>
</dbReference>
<evidence type="ECO:0000313" key="13">
    <source>
        <dbReference type="EMBL" id="KAG2176569.1"/>
    </source>
</evidence>
<dbReference type="PANTHER" id="PTHR13036">
    <property type="entry name" value="BETA1,4 MANNOSYLTRANSFERASE"/>
    <property type="match status" value="1"/>
</dbReference>
<dbReference type="OrthoDB" id="614844at2759"/>
<dbReference type="InterPro" id="IPR026051">
    <property type="entry name" value="ALG1-like"/>
</dbReference>
<feature type="transmembrane region" description="Helical" evidence="12">
    <location>
        <begin position="116"/>
        <end position="137"/>
    </location>
</feature>